<dbReference type="NCBIfam" id="TIGR03160">
    <property type="entry name" value="cobT_DBIPRT"/>
    <property type="match status" value="1"/>
</dbReference>
<dbReference type="PANTHER" id="PTHR43463">
    <property type="entry name" value="NICOTINATE-NUCLEOTIDE--DIMETHYLBENZIMIDAZOLE PHOSPHORIBOSYLTRANSFERASE"/>
    <property type="match status" value="1"/>
</dbReference>
<organism evidence="10 11">
    <name type="scientific">Vibrio viridaestus</name>
    <dbReference type="NCBI Taxonomy" id="2487322"/>
    <lineage>
        <taxon>Bacteria</taxon>
        <taxon>Pseudomonadati</taxon>
        <taxon>Pseudomonadota</taxon>
        <taxon>Gammaproteobacteria</taxon>
        <taxon>Vibrionales</taxon>
        <taxon>Vibrionaceae</taxon>
        <taxon>Vibrio</taxon>
    </lineage>
</organism>
<dbReference type="UniPathway" id="UPA00061">
    <property type="reaction ID" value="UER00516"/>
</dbReference>
<dbReference type="AlphaFoldDB" id="A0A3N9TJJ8"/>
<dbReference type="RefSeq" id="WP_124935200.1">
    <property type="nucleotide sequence ID" value="NZ_RJVQ01000001.1"/>
</dbReference>
<evidence type="ECO:0000256" key="4">
    <source>
        <dbReference type="ARBA" id="ARBA00015486"/>
    </source>
</evidence>
<keyword evidence="5" id="KW-0169">Cobalamin biosynthesis</keyword>
<dbReference type="InterPro" id="IPR036087">
    <property type="entry name" value="Nict_dMeBzImd_PRibTrfase_sf"/>
</dbReference>
<dbReference type="EC" id="2.4.2.21" evidence="3 9"/>
<protein>
    <recommendedName>
        <fullName evidence="4 9">Nicotinate-nucleotide--dimethylbenzimidazole phosphoribosyltransferase</fullName>
        <ecNumber evidence="3 9">2.4.2.21</ecNumber>
    </recommendedName>
</protein>
<dbReference type="GO" id="GO:0009236">
    <property type="term" value="P:cobalamin biosynthetic process"/>
    <property type="evidence" value="ECO:0007669"/>
    <property type="project" value="UniProtKB-UniRule"/>
</dbReference>
<dbReference type="InterPro" id="IPR023195">
    <property type="entry name" value="Nict_dMeBzImd_PRibTrfase_N"/>
</dbReference>
<comment type="catalytic activity">
    <reaction evidence="8">
        <text>5,6-dimethylbenzimidazole + nicotinate beta-D-ribonucleotide = alpha-ribazole 5'-phosphate + nicotinate + H(+)</text>
        <dbReference type="Rhea" id="RHEA:11196"/>
        <dbReference type="ChEBI" id="CHEBI:15378"/>
        <dbReference type="ChEBI" id="CHEBI:15890"/>
        <dbReference type="ChEBI" id="CHEBI:32544"/>
        <dbReference type="ChEBI" id="CHEBI:57502"/>
        <dbReference type="ChEBI" id="CHEBI:57918"/>
        <dbReference type="EC" id="2.4.2.21"/>
    </reaction>
</comment>
<keyword evidence="6 10" id="KW-0328">Glycosyltransferase</keyword>
<evidence type="ECO:0000256" key="5">
    <source>
        <dbReference type="ARBA" id="ARBA00022573"/>
    </source>
</evidence>
<dbReference type="Pfam" id="PF02277">
    <property type="entry name" value="DBI_PRT"/>
    <property type="match status" value="1"/>
</dbReference>
<evidence type="ECO:0000256" key="8">
    <source>
        <dbReference type="ARBA" id="ARBA00047340"/>
    </source>
</evidence>
<evidence type="ECO:0000313" key="10">
    <source>
        <dbReference type="EMBL" id="RQW64548.1"/>
    </source>
</evidence>
<dbReference type="CDD" id="cd02439">
    <property type="entry name" value="DMB-PRT_CobT"/>
    <property type="match status" value="1"/>
</dbReference>
<dbReference type="FunFam" id="3.40.50.10210:FF:000001">
    <property type="entry name" value="Nicotinate-nucleotide--dimethylbenzimidazole phosphoribosyltransferase"/>
    <property type="match status" value="1"/>
</dbReference>
<sequence length="351" mass="37519">MKSLQHILNEIKPIDAEAILQARHIHDGLVKPIGSLGRLEELGEQLAGIYRRDHWSKPEKKIYVMAADHGVFDEGVAVTPQSVTELQARNTVLGRTGVCALAMTTNTKVELIDTGMACDDIEGLRSIKVCRSSRNIALEPAMTRDAAETVLLRSVELVKHDVACGINVFGVGELGIANTTPAAAIISVITSNEPEDVVGLGANLPRAKRAHKVSVVERAISINGPIRSDAIDTLAKVGGFDLAGMTGIIIGCAYVGVPVVLDGFLSYASALIACQLNPLIRDYLIPSHYSAEQGSEIALRYLDLKPFFDLNMRLGEGSGAALAMGLIDAAYSMRTQMGTLKDHGLQLSSPQ</sequence>
<name>A0A3N9TJJ8_9VIBR</name>
<dbReference type="InterPro" id="IPR003200">
    <property type="entry name" value="Nict_dMeBzImd_PRibTrfase"/>
</dbReference>
<dbReference type="OrthoDB" id="9781491at2"/>
<dbReference type="EMBL" id="RJVQ01000001">
    <property type="protein sequence ID" value="RQW64548.1"/>
    <property type="molecule type" value="Genomic_DNA"/>
</dbReference>
<evidence type="ECO:0000256" key="6">
    <source>
        <dbReference type="ARBA" id="ARBA00022676"/>
    </source>
</evidence>
<comment type="pathway">
    <text evidence="1">Nucleoside biosynthesis; alpha-ribazole biosynthesis; alpha-ribazole from 5,6-dimethylbenzimidazole: step 1/2.</text>
</comment>
<dbReference type="Gene3D" id="3.40.50.10210">
    <property type="match status" value="1"/>
</dbReference>
<dbReference type="Proteomes" id="UP000281112">
    <property type="component" value="Unassembled WGS sequence"/>
</dbReference>
<keyword evidence="11" id="KW-1185">Reference proteome</keyword>
<gene>
    <name evidence="10" type="primary">cobT</name>
    <name evidence="10" type="ORF">EES38_00420</name>
</gene>
<keyword evidence="7 10" id="KW-0808">Transferase</keyword>
<dbReference type="SUPFAM" id="SSF52733">
    <property type="entry name" value="Nicotinate mononucleotide:5,6-dimethylbenzimidazole phosphoribosyltransferase (CobT)"/>
    <property type="match status" value="1"/>
</dbReference>
<evidence type="ECO:0000256" key="2">
    <source>
        <dbReference type="ARBA" id="ARBA00007110"/>
    </source>
</evidence>
<evidence type="ECO:0000256" key="3">
    <source>
        <dbReference type="ARBA" id="ARBA00011991"/>
    </source>
</evidence>
<proteinExistence type="inferred from homology"/>
<dbReference type="NCBIfam" id="NF000996">
    <property type="entry name" value="PRK00105.1"/>
    <property type="match status" value="1"/>
</dbReference>
<dbReference type="InterPro" id="IPR017846">
    <property type="entry name" value="Nict_dMeBzImd_PRibTrfase_bact"/>
</dbReference>
<dbReference type="Gene3D" id="1.10.1610.10">
    <property type="match status" value="1"/>
</dbReference>
<comment type="similarity">
    <text evidence="2">Belongs to the CobT family.</text>
</comment>
<evidence type="ECO:0000256" key="7">
    <source>
        <dbReference type="ARBA" id="ARBA00022679"/>
    </source>
</evidence>
<dbReference type="GO" id="GO:0008939">
    <property type="term" value="F:nicotinate-nucleotide-dimethylbenzimidazole phosphoribosyltransferase activity"/>
    <property type="evidence" value="ECO:0007669"/>
    <property type="project" value="UniProtKB-UniRule"/>
</dbReference>
<accession>A0A3N9TJJ8</accession>
<evidence type="ECO:0000256" key="1">
    <source>
        <dbReference type="ARBA" id="ARBA00005049"/>
    </source>
</evidence>
<evidence type="ECO:0000313" key="11">
    <source>
        <dbReference type="Proteomes" id="UP000281112"/>
    </source>
</evidence>
<dbReference type="PANTHER" id="PTHR43463:SF1">
    <property type="entry name" value="NICOTINATE-NUCLEOTIDE--DIMETHYLBENZIMIDAZOLE PHOSPHORIBOSYLTRANSFERASE"/>
    <property type="match status" value="1"/>
</dbReference>
<evidence type="ECO:0000256" key="9">
    <source>
        <dbReference type="NCBIfam" id="TIGR03160"/>
    </source>
</evidence>
<comment type="caution">
    <text evidence="10">The sequence shown here is derived from an EMBL/GenBank/DDBJ whole genome shotgun (WGS) entry which is preliminary data.</text>
</comment>
<reference evidence="10 11" key="1">
    <citation type="submission" date="2018-11" db="EMBL/GenBank/DDBJ databases">
        <title>Vibrio LJC006 sp. nov., isolated from seawater during the bloom of the enteromorpha.</title>
        <authorList>
            <person name="Liang J."/>
        </authorList>
    </citation>
    <scope>NUCLEOTIDE SEQUENCE [LARGE SCALE GENOMIC DNA]</scope>
    <source>
        <strain evidence="10 11">LJC006</strain>
    </source>
</reference>